<dbReference type="RefSeq" id="WP_371435682.1">
    <property type="nucleotide sequence ID" value="NZ_JBHSRS010000013.1"/>
</dbReference>
<protein>
    <submittedName>
        <fullName evidence="1">Uncharacterized protein</fullName>
    </submittedName>
</protein>
<organism evidence="1 2">
    <name type="scientific">Polaromonas aquatica</name>
    <dbReference type="NCBI Taxonomy" id="332657"/>
    <lineage>
        <taxon>Bacteria</taxon>
        <taxon>Pseudomonadati</taxon>
        <taxon>Pseudomonadota</taxon>
        <taxon>Betaproteobacteria</taxon>
        <taxon>Burkholderiales</taxon>
        <taxon>Comamonadaceae</taxon>
        <taxon>Polaromonas</taxon>
    </lineage>
</organism>
<dbReference type="Proteomes" id="UP001596270">
    <property type="component" value="Unassembled WGS sequence"/>
</dbReference>
<comment type="caution">
    <text evidence="1">The sequence shown here is derived from an EMBL/GenBank/DDBJ whole genome shotgun (WGS) entry which is preliminary data.</text>
</comment>
<gene>
    <name evidence="1" type="ORF">ACFQND_05660</name>
</gene>
<sequence>MQKILNGLEVLACEGRVDLLKRLSHALYPTGASVLRAEGLPILMQDELEWQCLRVIGVSAVHTDDAALVVQRTWGRPVLWIADEPGLPARVMPQPAHLLPFDFSTVQLCSLLARLAQKVRMQQTFPAYGGQLSAQKQFTLPLGRPLNGAGNPHLQTEMKPGLRF</sequence>
<dbReference type="EMBL" id="JBHSRS010000013">
    <property type="protein sequence ID" value="MFC6280716.1"/>
    <property type="molecule type" value="Genomic_DNA"/>
</dbReference>
<name>A0ABW1TW57_9BURK</name>
<accession>A0ABW1TW57</accession>
<proteinExistence type="predicted"/>
<reference evidence="2" key="1">
    <citation type="journal article" date="2019" name="Int. J. Syst. Evol. Microbiol.">
        <title>The Global Catalogue of Microorganisms (GCM) 10K type strain sequencing project: providing services to taxonomists for standard genome sequencing and annotation.</title>
        <authorList>
            <consortium name="The Broad Institute Genomics Platform"/>
            <consortium name="The Broad Institute Genome Sequencing Center for Infectious Disease"/>
            <person name="Wu L."/>
            <person name="Ma J."/>
        </authorList>
    </citation>
    <scope>NUCLEOTIDE SEQUENCE [LARGE SCALE GENOMIC DNA]</scope>
    <source>
        <strain evidence="2">CCUG 39402</strain>
    </source>
</reference>
<evidence type="ECO:0000313" key="2">
    <source>
        <dbReference type="Proteomes" id="UP001596270"/>
    </source>
</evidence>
<evidence type="ECO:0000313" key="1">
    <source>
        <dbReference type="EMBL" id="MFC6280716.1"/>
    </source>
</evidence>
<keyword evidence="2" id="KW-1185">Reference proteome</keyword>